<dbReference type="PROSITE" id="PS50042">
    <property type="entry name" value="CNMP_BINDING_3"/>
    <property type="match status" value="1"/>
</dbReference>
<dbReference type="Gene3D" id="2.60.120.10">
    <property type="entry name" value="Jelly Rolls"/>
    <property type="match status" value="2"/>
</dbReference>
<dbReference type="AlphaFoldDB" id="A0AAD7YR57"/>
<accession>A0AAD7YR57</accession>
<sequence length="562" mass="64598">MAQSRTARIGKDKELDPEEIMRRKFRAKCRFRALGRMVMDNTYWMIEAAEHYEGVEDVKRRVAQAVRGKAKKKRLLTITDKALLNKPNSERTDQEKKYIFRIIGGLKCFKRYPNHVKKKLAAVTYFRYYKPNTVIVRQHHEAHALYFIVTGDVIVSQMIFDELLQQFVSVDIGVMHQGDMFGEVSLLHNIPRTATCTTIGHCETLALMKEDFKNVLQASVQKQWDEVRRAMSAFTYFDALDEVARREGCIVAKMKTYQANETILGDGCGIANYVYFILSGQCQMIETLQVVVKRRCGHTTYSLYDPYVPKEESEQDLDTKYFGAYKDKARELDQSSLENAMSGSRSGSKRLESILRYSEANKRKSTSSNKSGVQIMAEATGSQTTQTTAGTAMSVPGTIQEGVESTTQQAAEPLEQAVKSEVLLPPSEQREAARESFVHPLHPEFRTYYMQVVRYNPGSTFGFGENMRDRRIVALTPVDCMLMPKMWLLQRNTANIWSRIQHFLEKKIPTKQQLFQDYVSARRWQEFRDQLVGDVVARSNTVNWTSLHDVPYSIRMEEMTDI</sequence>
<reference evidence="2" key="1">
    <citation type="submission" date="2023-03" db="EMBL/GenBank/DDBJ databases">
        <title>Chromosome-level genomes of two armyworms, Mythimna separata and Mythimna loreyi, provide insights into the biosynthesis and reception of sex pheromones.</title>
        <authorList>
            <person name="Zhao H."/>
        </authorList>
    </citation>
    <scope>NUCLEOTIDE SEQUENCE</scope>
    <source>
        <strain evidence="2">BeijingLab</strain>
        <tissue evidence="2">Pupa</tissue>
    </source>
</reference>
<dbReference type="PANTHER" id="PTHR23011">
    <property type="entry name" value="CYCLIC NUCLEOTIDE-BINDING DOMAIN CONTAINING PROTEIN"/>
    <property type="match status" value="1"/>
</dbReference>
<evidence type="ECO:0000259" key="1">
    <source>
        <dbReference type="PROSITE" id="PS50042"/>
    </source>
</evidence>
<proteinExistence type="predicted"/>
<dbReference type="SUPFAM" id="SSF51206">
    <property type="entry name" value="cAMP-binding domain-like"/>
    <property type="match status" value="2"/>
</dbReference>
<dbReference type="EMBL" id="JARGEI010000010">
    <property type="protein sequence ID" value="KAJ8725063.1"/>
    <property type="molecule type" value="Genomic_DNA"/>
</dbReference>
<dbReference type="CDD" id="cd00038">
    <property type="entry name" value="CAP_ED"/>
    <property type="match status" value="1"/>
</dbReference>
<evidence type="ECO:0000313" key="2">
    <source>
        <dbReference type="EMBL" id="KAJ8725063.1"/>
    </source>
</evidence>
<dbReference type="InterPro" id="IPR000595">
    <property type="entry name" value="cNMP-bd_dom"/>
</dbReference>
<protein>
    <recommendedName>
        <fullName evidence="1">Cyclic nucleotide-binding domain-containing protein</fullName>
    </recommendedName>
</protein>
<dbReference type="PANTHER" id="PTHR23011:SF41">
    <property type="entry name" value="CYCLIC NUCLEOTIDE-BINDING DOMAIN-CONTAINING PROTEIN"/>
    <property type="match status" value="1"/>
</dbReference>
<keyword evidence="3" id="KW-1185">Reference proteome</keyword>
<dbReference type="InterPro" id="IPR018490">
    <property type="entry name" value="cNMP-bd_dom_sf"/>
</dbReference>
<feature type="domain" description="Cyclic nucleotide-binding" evidence="1">
    <location>
        <begin position="108"/>
        <end position="216"/>
    </location>
</feature>
<name>A0AAD7YR57_MYTSE</name>
<dbReference type="Pfam" id="PF00027">
    <property type="entry name" value="cNMP_binding"/>
    <property type="match status" value="1"/>
</dbReference>
<evidence type="ECO:0000313" key="3">
    <source>
        <dbReference type="Proteomes" id="UP001231518"/>
    </source>
</evidence>
<comment type="caution">
    <text evidence="2">The sequence shown here is derived from an EMBL/GenBank/DDBJ whole genome shotgun (WGS) entry which is preliminary data.</text>
</comment>
<gene>
    <name evidence="2" type="ORF">PYW07_016021</name>
</gene>
<dbReference type="InterPro" id="IPR014710">
    <property type="entry name" value="RmlC-like_jellyroll"/>
</dbReference>
<dbReference type="Proteomes" id="UP001231518">
    <property type="component" value="Chromosome 7"/>
</dbReference>
<organism evidence="2 3">
    <name type="scientific">Mythimna separata</name>
    <name type="common">Oriental armyworm</name>
    <name type="synonym">Pseudaletia separata</name>
    <dbReference type="NCBI Taxonomy" id="271217"/>
    <lineage>
        <taxon>Eukaryota</taxon>
        <taxon>Metazoa</taxon>
        <taxon>Ecdysozoa</taxon>
        <taxon>Arthropoda</taxon>
        <taxon>Hexapoda</taxon>
        <taxon>Insecta</taxon>
        <taxon>Pterygota</taxon>
        <taxon>Neoptera</taxon>
        <taxon>Endopterygota</taxon>
        <taxon>Lepidoptera</taxon>
        <taxon>Glossata</taxon>
        <taxon>Ditrysia</taxon>
        <taxon>Noctuoidea</taxon>
        <taxon>Noctuidae</taxon>
        <taxon>Noctuinae</taxon>
        <taxon>Hadenini</taxon>
        <taxon>Mythimna</taxon>
    </lineage>
</organism>
<dbReference type="SMART" id="SM00100">
    <property type="entry name" value="cNMP"/>
    <property type="match status" value="1"/>
</dbReference>